<protein>
    <submittedName>
        <fullName evidence="1">Uncharacterized protein</fullName>
    </submittedName>
</protein>
<dbReference type="AlphaFoldDB" id="A0A0F9A841"/>
<dbReference type="EMBL" id="LAZR01044011">
    <property type="protein sequence ID" value="KKL05689.1"/>
    <property type="molecule type" value="Genomic_DNA"/>
</dbReference>
<name>A0A0F9A841_9ZZZZ</name>
<comment type="caution">
    <text evidence="1">The sequence shown here is derived from an EMBL/GenBank/DDBJ whole genome shotgun (WGS) entry which is preliminary data.</text>
</comment>
<proteinExistence type="predicted"/>
<evidence type="ECO:0000313" key="1">
    <source>
        <dbReference type="EMBL" id="KKL05689.1"/>
    </source>
</evidence>
<organism evidence="1">
    <name type="scientific">marine sediment metagenome</name>
    <dbReference type="NCBI Taxonomy" id="412755"/>
    <lineage>
        <taxon>unclassified sequences</taxon>
        <taxon>metagenomes</taxon>
        <taxon>ecological metagenomes</taxon>
    </lineage>
</organism>
<gene>
    <name evidence="1" type="ORF">LCGC14_2603550</name>
</gene>
<accession>A0A0F9A841</accession>
<sequence>MPPVFVQSGSDIGAFCPGRRQSMPSGITIKFSWLAPLTYPKAINAIATKLIDVDALANQKFKLEELIPALEKVKDR</sequence>
<reference evidence="1" key="1">
    <citation type="journal article" date="2015" name="Nature">
        <title>Complex archaea that bridge the gap between prokaryotes and eukaryotes.</title>
        <authorList>
            <person name="Spang A."/>
            <person name="Saw J.H."/>
            <person name="Jorgensen S.L."/>
            <person name="Zaremba-Niedzwiedzka K."/>
            <person name="Martijn J."/>
            <person name="Lind A.E."/>
            <person name="van Eijk R."/>
            <person name="Schleper C."/>
            <person name="Guy L."/>
            <person name="Ettema T.J."/>
        </authorList>
    </citation>
    <scope>NUCLEOTIDE SEQUENCE</scope>
</reference>
<feature type="non-terminal residue" evidence="1">
    <location>
        <position position="76"/>
    </location>
</feature>